<sequence length="184" mass="20687">MKKRPTSDPKKRKGLIIVHTGDGKGKSTAAYGLAIRAAGNKMKVFILQFMKGQWKTGERKSVEKLSPWIEVVAIGDGFTWDTKNPEQDRRTAAKAWDIVEPKILSGEYQMVIMDEINYVLDYGFLDKNEFLKTLKNKPASVHVVCTGRNASKELIEMADLVTEMKCVKHPFADQAIPAQKGIEF</sequence>
<dbReference type="PANTHER" id="PTHR46638:SF1">
    <property type="entry name" value="CORRINOID ADENOSYLTRANSFERASE"/>
    <property type="match status" value="1"/>
</dbReference>
<proteinExistence type="predicted"/>
<dbReference type="AlphaFoldDB" id="A0A3B1CJZ6"/>
<keyword evidence="1" id="KW-0808">Transferase</keyword>
<accession>A0A3B1CJZ6</accession>
<dbReference type="NCBIfam" id="TIGR00708">
    <property type="entry name" value="cobA"/>
    <property type="match status" value="1"/>
</dbReference>
<organism evidence="1">
    <name type="scientific">hydrothermal vent metagenome</name>
    <dbReference type="NCBI Taxonomy" id="652676"/>
    <lineage>
        <taxon>unclassified sequences</taxon>
        <taxon>metagenomes</taxon>
        <taxon>ecological metagenomes</taxon>
    </lineage>
</organism>
<dbReference type="SUPFAM" id="SSF52540">
    <property type="entry name" value="P-loop containing nucleoside triphosphate hydrolases"/>
    <property type="match status" value="1"/>
</dbReference>
<dbReference type="PANTHER" id="PTHR46638">
    <property type="entry name" value="CORRINOID ADENOSYLTRANSFERASE"/>
    <property type="match status" value="1"/>
</dbReference>
<dbReference type="CDD" id="cd00561">
    <property type="entry name" value="CobA_ACA"/>
    <property type="match status" value="1"/>
</dbReference>
<gene>
    <name evidence="1" type="ORF">MNBD_NITROSPINAE05-1375</name>
</gene>
<dbReference type="GO" id="GO:0005524">
    <property type="term" value="F:ATP binding"/>
    <property type="evidence" value="ECO:0007669"/>
    <property type="project" value="InterPro"/>
</dbReference>
<dbReference type="InterPro" id="IPR003724">
    <property type="entry name" value="CblAdoTrfase_CobA"/>
</dbReference>
<evidence type="ECO:0000313" key="1">
    <source>
        <dbReference type="EMBL" id="VAX30529.1"/>
    </source>
</evidence>
<dbReference type="GO" id="GO:0008817">
    <property type="term" value="F:corrinoid adenosyltransferase activity"/>
    <property type="evidence" value="ECO:0007669"/>
    <property type="project" value="UniProtKB-EC"/>
</dbReference>
<dbReference type="InterPro" id="IPR027417">
    <property type="entry name" value="P-loop_NTPase"/>
</dbReference>
<dbReference type="NCBIfam" id="NF004637">
    <property type="entry name" value="PRK05986.1"/>
    <property type="match status" value="1"/>
</dbReference>
<dbReference type="EC" id="2.5.1.17" evidence="1"/>
<dbReference type="PIRSF" id="PIRSF015617">
    <property type="entry name" value="Adensltrnsf_CobA"/>
    <property type="match status" value="1"/>
</dbReference>
<dbReference type="Gene3D" id="3.40.50.300">
    <property type="entry name" value="P-loop containing nucleotide triphosphate hydrolases"/>
    <property type="match status" value="1"/>
</dbReference>
<dbReference type="Pfam" id="PF02572">
    <property type="entry name" value="CobA_CobO_BtuR"/>
    <property type="match status" value="1"/>
</dbReference>
<name>A0A3B1CJZ6_9ZZZZ</name>
<dbReference type="EMBL" id="UOGG01000114">
    <property type="protein sequence ID" value="VAX30529.1"/>
    <property type="molecule type" value="Genomic_DNA"/>
</dbReference>
<reference evidence="1" key="1">
    <citation type="submission" date="2018-06" db="EMBL/GenBank/DDBJ databases">
        <authorList>
            <person name="Zhirakovskaya E."/>
        </authorList>
    </citation>
    <scope>NUCLEOTIDE SEQUENCE</scope>
</reference>
<protein>
    <submittedName>
        <fullName evidence="1">Cob(I)alamin adenosyltransferase</fullName>
        <ecNumber evidence="1">2.5.1.17</ecNumber>
    </submittedName>
</protein>
<dbReference type="GO" id="GO:0009236">
    <property type="term" value="P:cobalamin biosynthetic process"/>
    <property type="evidence" value="ECO:0007669"/>
    <property type="project" value="InterPro"/>
</dbReference>